<dbReference type="EMBL" id="UINC01183866">
    <property type="protein sequence ID" value="SVD94820.1"/>
    <property type="molecule type" value="Genomic_DNA"/>
</dbReference>
<sequence length="257" mass="28008">LMTSDPNKQPVVLLDGLTFPEGPRWHDGRLWFSDFYAHEVIAVDLQGNREHIIEVPGQPSGLGWTPNGQLLVVSMTDRRLLRLDPDGLTEVANLSDFANYHCNDMVVDNDGRAYIGNFGFNSHAGDPFRTANFIRVDPDGSVSVAATNLAFPNGSVITPDGQTLIVGETRGNILTAWDRAPDGSLSNRRIWADLDGGFPDGICLDAKGAVWVADPRNNETIRVLEGGEITNRISTGNRGSFACMLGGPERRTLFICT</sequence>
<dbReference type="Gene3D" id="2.120.10.30">
    <property type="entry name" value="TolB, C-terminal domain"/>
    <property type="match status" value="1"/>
</dbReference>
<protein>
    <recommendedName>
        <fullName evidence="2">SMP-30/Gluconolactonase/LRE-like region domain-containing protein</fullName>
    </recommendedName>
</protein>
<organism evidence="3">
    <name type="scientific">marine metagenome</name>
    <dbReference type="NCBI Taxonomy" id="408172"/>
    <lineage>
        <taxon>unclassified sequences</taxon>
        <taxon>metagenomes</taxon>
        <taxon>ecological metagenomes</taxon>
    </lineage>
</organism>
<dbReference type="InterPro" id="IPR013658">
    <property type="entry name" value="SGL"/>
</dbReference>
<dbReference type="PANTHER" id="PTHR47572">
    <property type="entry name" value="LIPOPROTEIN-RELATED"/>
    <property type="match status" value="1"/>
</dbReference>
<dbReference type="Pfam" id="PF08450">
    <property type="entry name" value="SGL"/>
    <property type="match status" value="1"/>
</dbReference>
<evidence type="ECO:0000313" key="3">
    <source>
        <dbReference type="EMBL" id="SVD94820.1"/>
    </source>
</evidence>
<feature type="non-terminal residue" evidence="3">
    <location>
        <position position="257"/>
    </location>
</feature>
<dbReference type="PANTHER" id="PTHR47572:SF4">
    <property type="entry name" value="LACTONASE DRP35"/>
    <property type="match status" value="1"/>
</dbReference>
<feature type="non-terminal residue" evidence="3">
    <location>
        <position position="1"/>
    </location>
</feature>
<gene>
    <name evidence="3" type="ORF">METZ01_LOCUS447674</name>
</gene>
<dbReference type="InterPro" id="IPR011042">
    <property type="entry name" value="6-blade_b-propeller_TolB-like"/>
</dbReference>
<dbReference type="AlphaFoldDB" id="A0A382ZHQ7"/>
<dbReference type="GO" id="GO:0016787">
    <property type="term" value="F:hydrolase activity"/>
    <property type="evidence" value="ECO:0007669"/>
    <property type="project" value="UniProtKB-KW"/>
</dbReference>
<evidence type="ECO:0000256" key="1">
    <source>
        <dbReference type="ARBA" id="ARBA00022801"/>
    </source>
</evidence>
<keyword evidence="1" id="KW-0378">Hydrolase</keyword>
<proteinExistence type="predicted"/>
<reference evidence="3" key="1">
    <citation type="submission" date="2018-05" db="EMBL/GenBank/DDBJ databases">
        <authorList>
            <person name="Lanie J.A."/>
            <person name="Ng W.-L."/>
            <person name="Kazmierczak K.M."/>
            <person name="Andrzejewski T.M."/>
            <person name="Davidsen T.M."/>
            <person name="Wayne K.J."/>
            <person name="Tettelin H."/>
            <person name="Glass J.I."/>
            <person name="Rusch D."/>
            <person name="Podicherti R."/>
            <person name="Tsui H.-C.T."/>
            <person name="Winkler M.E."/>
        </authorList>
    </citation>
    <scope>NUCLEOTIDE SEQUENCE</scope>
</reference>
<accession>A0A382ZHQ7</accession>
<feature type="domain" description="SMP-30/Gluconolactonase/LRE-like region" evidence="2">
    <location>
        <begin position="19"/>
        <end position="257"/>
    </location>
</feature>
<dbReference type="PRINTS" id="PR01790">
    <property type="entry name" value="SMP30FAMILY"/>
</dbReference>
<dbReference type="InterPro" id="IPR051262">
    <property type="entry name" value="SMP-30/CGR1_Lactonase"/>
</dbReference>
<name>A0A382ZHQ7_9ZZZZ</name>
<evidence type="ECO:0000259" key="2">
    <source>
        <dbReference type="Pfam" id="PF08450"/>
    </source>
</evidence>
<dbReference type="InterPro" id="IPR005511">
    <property type="entry name" value="SMP-30"/>
</dbReference>
<dbReference type="SUPFAM" id="SSF63829">
    <property type="entry name" value="Calcium-dependent phosphotriesterase"/>
    <property type="match status" value="1"/>
</dbReference>